<protein>
    <submittedName>
        <fullName evidence="1">DUF1850 domain-containing protein</fullName>
    </submittedName>
</protein>
<sequence length="179" mass="20361">MLNSQGYKAPPRLFLWRALGRYFIVLVVLLSSLNPVAAQEEKPVVYSLCIKQGKHTVAELPLPLQGNFIVTYVHSIHKRPVFEYYRVNKGMLQLYELRYDTTSTGMPSDAEGGFRLEDGFFILSMDRKFPTLPLFVSPIPGHGVIIEGHLYLFTEWVREETALELSVTERTQAKIATSP</sequence>
<evidence type="ECO:0000313" key="1">
    <source>
        <dbReference type="EMBL" id="HFH29155.1"/>
    </source>
</evidence>
<proteinExistence type="predicted"/>
<comment type="caution">
    <text evidence="1">The sequence shown here is derived from an EMBL/GenBank/DDBJ whole genome shotgun (WGS) entry which is preliminary data.</text>
</comment>
<dbReference type="Pfam" id="PF08905">
    <property type="entry name" value="DUF1850"/>
    <property type="match status" value="1"/>
</dbReference>
<name>A0A7C3EFY1_9SPIR</name>
<dbReference type="EMBL" id="DSVL01000201">
    <property type="protein sequence ID" value="HFH29155.1"/>
    <property type="molecule type" value="Genomic_DNA"/>
</dbReference>
<reference evidence="1" key="1">
    <citation type="journal article" date="2020" name="mSystems">
        <title>Genome- and Community-Level Interaction Insights into Carbon Utilization and Element Cycling Functions of Hydrothermarchaeota in Hydrothermal Sediment.</title>
        <authorList>
            <person name="Zhou Z."/>
            <person name="Liu Y."/>
            <person name="Xu W."/>
            <person name="Pan J."/>
            <person name="Luo Z.H."/>
            <person name="Li M."/>
        </authorList>
    </citation>
    <scope>NUCLEOTIDE SEQUENCE [LARGE SCALE GENOMIC DNA]</scope>
    <source>
        <strain evidence="1">SpSt-503</strain>
    </source>
</reference>
<dbReference type="InterPro" id="IPR015001">
    <property type="entry name" value="DUF1850"/>
</dbReference>
<accession>A0A7C3EFY1</accession>
<dbReference type="AlphaFoldDB" id="A0A7C3EFY1"/>
<gene>
    <name evidence="1" type="ORF">ENS59_06535</name>
</gene>
<organism evidence="1">
    <name type="scientific">Gracilinema caldarium</name>
    <dbReference type="NCBI Taxonomy" id="215591"/>
    <lineage>
        <taxon>Bacteria</taxon>
        <taxon>Pseudomonadati</taxon>
        <taxon>Spirochaetota</taxon>
        <taxon>Spirochaetia</taxon>
        <taxon>Spirochaetales</taxon>
        <taxon>Breznakiellaceae</taxon>
        <taxon>Gracilinema</taxon>
    </lineage>
</organism>